<organism evidence="2 3">
    <name type="scientific">Formicincola oecophyllae</name>
    <dbReference type="NCBI Taxonomy" id="2558361"/>
    <lineage>
        <taxon>Bacteria</taxon>
        <taxon>Pseudomonadati</taxon>
        <taxon>Pseudomonadota</taxon>
        <taxon>Alphaproteobacteria</taxon>
        <taxon>Acetobacterales</taxon>
        <taxon>Acetobacteraceae</taxon>
        <taxon>Formicincola</taxon>
    </lineage>
</organism>
<protein>
    <submittedName>
        <fullName evidence="2">Antibiotic biosynthesis monooxygenase</fullName>
    </submittedName>
</protein>
<dbReference type="InterPro" id="IPR007138">
    <property type="entry name" value="ABM_dom"/>
</dbReference>
<keyword evidence="2" id="KW-0560">Oxidoreductase</keyword>
<dbReference type="InterPro" id="IPR050744">
    <property type="entry name" value="AI-2_Isomerase_LsrG"/>
</dbReference>
<dbReference type="InterPro" id="IPR011008">
    <property type="entry name" value="Dimeric_a/b-barrel"/>
</dbReference>
<feature type="domain" description="ABM" evidence="1">
    <location>
        <begin position="7"/>
        <end position="99"/>
    </location>
</feature>
<sequence>MSAASQINIVAIVTVPGDSLGEATKAFQTCVLASRREPACLFYDFGQDMGDPERFVASEAWRDEAGLKAHEASPHFQALLKTLEAMKAKVEIMRLASLVPA</sequence>
<dbReference type="PROSITE" id="PS51725">
    <property type="entry name" value="ABM"/>
    <property type="match status" value="1"/>
</dbReference>
<proteinExistence type="predicted"/>
<dbReference type="EMBL" id="CP038231">
    <property type="protein sequence ID" value="QDH13567.1"/>
    <property type="molecule type" value="Genomic_DNA"/>
</dbReference>
<keyword evidence="2" id="KW-0503">Monooxygenase</keyword>
<dbReference type="PANTHER" id="PTHR33336:SF3">
    <property type="entry name" value="ABM DOMAIN-CONTAINING PROTEIN"/>
    <property type="match status" value="1"/>
</dbReference>
<dbReference type="Proteomes" id="UP000318709">
    <property type="component" value="Chromosome"/>
</dbReference>
<dbReference type="GO" id="GO:0005829">
    <property type="term" value="C:cytosol"/>
    <property type="evidence" value="ECO:0007669"/>
    <property type="project" value="TreeGrafter"/>
</dbReference>
<name>A0A4Y6UAT4_9PROT</name>
<evidence type="ECO:0000313" key="3">
    <source>
        <dbReference type="Proteomes" id="UP000318709"/>
    </source>
</evidence>
<dbReference type="Gene3D" id="3.30.70.100">
    <property type="match status" value="1"/>
</dbReference>
<dbReference type="KEGG" id="swf:E3E12_04430"/>
<reference evidence="2 3" key="1">
    <citation type="submission" date="2019-03" db="EMBL/GenBank/DDBJ databases">
        <title>The complete genome sequence of Swingsia_sp. F3b2 LMG30590(T).</title>
        <authorList>
            <person name="Chua K.-O."/>
            <person name="Chan K.-G."/>
            <person name="See-Too W.-S."/>
        </authorList>
    </citation>
    <scope>NUCLEOTIDE SEQUENCE [LARGE SCALE GENOMIC DNA]</scope>
    <source>
        <strain evidence="2 3">F3b2</strain>
    </source>
</reference>
<dbReference type="RefSeq" id="WP_141443275.1">
    <property type="nucleotide sequence ID" value="NZ_CP038231.1"/>
</dbReference>
<keyword evidence="3" id="KW-1185">Reference proteome</keyword>
<dbReference type="SUPFAM" id="SSF54909">
    <property type="entry name" value="Dimeric alpha+beta barrel"/>
    <property type="match status" value="1"/>
</dbReference>
<evidence type="ECO:0000313" key="2">
    <source>
        <dbReference type="EMBL" id="QDH13567.1"/>
    </source>
</evidence>
<gene>
    <name evidence="2" type="ORF">E3E12_04430</name>
</gene>
<dbReference type="OrthoDB" id="287932at2"/>
<dbReference type="PANTHER" id="PTHR33336">
    <property type="entry name" value="QUINOL MONOOXYGENASE YGIN-RELATED"/>
    <property type="match status" value="1"/>
</dbReference>
<accession>A0A4Y6UAT4</accession>
<dbReference type="GO" id="GO:0004497">
    <property type="term" value="F:monooxygenase activity"/>
    <property type="evidence" value="ECO:0007669"/>
    <property type="project" value="UniProtKB-KW"/>
</dbReference>
<evidence type="ECO:0000259" key="1">
    <source>
        <dbReference type="PROSITE" id="PS51725"/>
    </source>
</evidence>
<dbReference type="Pfam" id="PF03992">
    <property type="entry name" value="ABM"/>
    <property type="match status" value="1"/>
</dbReference>
<dbReference type="AlphaFoldDB" id="A0A4Y6UAT4"/>